<dbReference type="PANTHER" id="PTHR42844">
    <property type="entry name" value="DIHYDRONEOPTERIN ALDOLASE 1-RELATED"/>
    <property type="match status" value="1"/>
</dbReference>
<evidence type="ECO:0000256" key="3">
    <source>
        <dbReference type="ARBA" id="ARBA00005708"/>
    </source>
</evidence>
<dbReference type="Pfam" id="PF02152">
    <property type="entry name" value="FolB"/>
    <property type="match status" value="1"/>
</dbReference>
<dbReference type="EC" id="4.1.2.25" evidence="6"/>
<evidence type="ECO:0000259" key="7">
    <source>
        <dbReference type="SMART" id="SM00905"/>
    </source>
</evidence>
<evidence type="ECO:0000313" key="8">
    <source>
        <dbReference type="EMBL" id="HEF64576.1"/>
    </source>
</evidence>
<dbReference type="GO" id="GO:0004150">
    <property type="term" value="F:dihydroneopterin aldolase activity"/>
    <property type="evidence" value="ECO:0007669"/>
    <property type="project" value="UniProtKB-UniRule"/>
</dbReference>
<dbReference type="GO" id="GO:0005737">
    <property type="term" value="C:cytoplasm"/>
    <property type="evidence" value="ECO:0007669"/>
    <property type="project" value="TreeGrafter"/>
</dbReference>
<comment type="similarity">
    <text evidence="3 6">Belongs to the DHNA family.</text>
</comment>
<dbReference type="EMBL" id="DSJL01000007">
    <property type="protein sequence ID" value="HEF64576.1"/>
    <property type="molecule type" value="Genomic_DNA"/>
</dbReference>
<comment type="catalytic activity">
    <reaction evidence="1 6">
        <text>7,8-dihydroneopterin = 6-hydroxymethyl-7,8-dihydropterin + glycolaldehyde</text>
        <dbReference type="Rhea" id="RHEA:10540"/>
        <dbReference type="ChEBI" id="CHEBI:17001"/>
        <dbReference type="ChEBI" id="CHEBI:17071"/>
        <dbReference type="ChEBI" id="CHEBI:44841"/>
        <dbReference type="EC" id="4.1.2.25"/>
    </reaction>
</comment>
<dbReference type="InterPro" id="IPR006156">
    <property type="entry name" value="Dihydroneopterin_aldolase"/>
</dbReference>
<comment type="pathway">
    <text evidence="2 6">Cofactor biosynthesis; tetrahydrofolate biosynthesis; 2-amino-4-hydroxy-6-hydroxymethyl-7,8-dihydropteridine diphosphate from 7,8-dihydroneopterin triphosphate: step 3/4.</text>
</comment>
<keyword evidence="4 6" id="KW-0289">Folate biosynthesis</keyword>
<keyword evidence="5 6" id="KW-0456">Lyase</keyword>
<dbReference type="FunFam" id="3.30.1130.10:FF:000003">
    <property type="entry name" value="7,8-dihydroneopterin aldolase"/>
    <property type="match status" value="1"/>
</dbReference>
<gene>
    <name evidence="8" type="primary">folB</name>
    <name evidence="8" type="ORF">ENP47_03065</name>
</gene>
<protein>
    <recommendedName>
        <fullName evidence="6">7,8-dihydroneopterin aldolase</fullName>
        <ecNumber evidence="6">4.1.2.25</ecNumber>
    </recommendedName>
</protein>
<accession>A0A7C1JVD2</accession>
<dbReference type="AlphaFoldDB" id="A0A7C1JVD2"/>
<comment type="function">
    <text evidence="6">Catalyzes the conversion of 7,8-dihydroneopterin to 6-hydroxymethyl-7,8-dihydropterin.</text>
</comment>
<organism evidence="8">
    <name type="scientific">Thermomicrobium roseum</name>
    <dbReference type="NCBI Taxonomy" id="500"/>
    <lineage>
        <taxon>Bacteria</taxon>
        <taxon>Pseudomonadati</taxon>
        <taxon>Thermomicrobiota</taxon>
        <taxon>Thermomicrobia</taxon>
        <taxon>Thermomicrobiales</taxon>
        <taxon>Thermomicrobiaceae</taxon>
        <taxon>Thermomicrobium</taxon>
    </lineage>
</organism>
<sequence>MSDRILLCGMQFYAYHGVHPEERRLGQRFAVDLEVELDLARAGRSDVLETTVNYGALYHTVRAIVEGEPRQLLETVAEAIAERVLIDYPAIRAVLVRVWKLSPPIAGAVLERVGVEIRRERAGE</sequence>
<dbReference type="SUPFAM" id="SSF55620">
    <property type="entry name" value="Tetrahydrobiopterin biosynthesis enzymes-like"/>
    <property type="match status" value="1"/>
</dbReference>
<dbReference type="NCBIfam" id="TIGR00526">
    <property type="entry name" value="folB_dom"/>
    <property type="match status" value="1"/>
</dbReference>
<proteinExistence type="inferred from homology"/>
<dbReference type="NCBIfam" id="TIGR00525">
    <property type="entry name" value="folB"/>
    <property type="match status" value="1"/>
</dbReference>
<dbReference type="GO" id="GO:0046656">
    <property type="term" value="P:folic acid biosynthetic process"/>
    <property type="evidence" value="ECO:0007669"/>
    <property type="project" value="UniProtKB-UniRule"/>
</dbReference>
<dbReference type="PANTHER" id="PTHR42844:SF1">
    <property type="entry name" value="DIHYDRONEOPTERIN ALDOLASE 1-RELATED"/>
    <property type="match status" value="1"/>
</dbReference>
<dbReference type="InterPro" id="IPR006157">
    <property type="entry name" value="FolB_dom"/>
</dbReference>
<dbReference type="UniPathway" id="UPA00077">
    <property type="reaction ID" value="UER00154"/>
</dbReference>
<dbReference type="Gene3D" id="3.30.1130.10">
    <property type="match status" value="1"/>
</dbReference>
<evidence type="ECO:0000256" key="5">
    <source>
        <dbReference type="ARBA" id="ARBA00023239"/>
    </source>
</evidence>
<dbReference type="InterPro" id="IPR043133">
    <property type="entry name" value="GTP-CH-I_C/QueF"/>
</dbReference>
<dbReference type="SMART" id="SM00905">
    <property type="entry name" value="FolB"/>
    <property type="match status" value="1"/>
</dbReference>
<name>A0A7C1JVD2_THERO</name>
<dbReference type="GO" id="GO:0046654">
    <property type="term" value="P:tetrahydrofolate biosynthetic process"/>
    <property type="evidence" value="ECO:0007669"/>
    <property type="project" value="UniProtKB-UniRule"/>
</dbReference>
<dbReference type="CDD" id="cd00534">
    <property type="entry name" value="DHNA_DHNTPE"/>
    <property type="match status" value="1"/>
</dbReference>
<reference evidence="8" key="1">
    <citation type="journal article" date="2020" name="mSystems">
        <title>Genome- and Community-Level Interaction Insights into Carbon Utilization and Element Cycling Functions of Hydrothermarchaeota in Hydrothermal Sediment.</title>
        <authorList>
            <person name="Zhou Z."/>
            <person name="Liu Y."/>
            <person name="Xu W."/>
            <person name="Pan J."/>
            <person name="Luo Z.H."/>
            <person name="Li M."/>
        </authorList>
    </citation>
    <scope>NUCLEOTIDE SEQUENCE [LARGE SCALE GENOMIC DNA]</scope>
    <source>
        <strain evidence="8">SpSt-222</strain>
    </source>
</reference>
<comment type="caution">
    <text evidence="8">The sequence shown here is derived from an EMBL/GenBank/DDBJ whole genome shotgun (WGS) entry which is preliminary data.</text>
</comment>
<evidence type="ECO:0000256" key="2">
    <source>
        <dbReference type="ARBA" id="ARBA00005013"/>
    </source>
</evidence>
<evidence type="ECO:0000256" key="6">
    <source>
        <dbReference type="RuleBase" id="RU362079"/>
    </source>
</evidence>
<evidence type="ECO:0000256" key="4">
    <source>
        <dbReference type="ARBA" id="ARBA00022909"/>
    </source>
</evidence>
<evidence type="ECO:0000256" key="1">
    <source>
        <dbReference type="ARBA" id="ARBA00001353"/>
    </source>
</evidence>
<feature type="domain" description="Dihydroneopterin aldolase/epimerase" evidence="7">
    <location>
        <begin position="5"/>
        <end position="119"/>
    </location>
</feature>